<evidence type="ECO:0000313" key="3">
    <source>
        <dbReference type="EMBL" id="CAB4625642.1"/>
    </source>
</evidence>
<dbReference type="EMBL" id="CAFAAM010000034">
    <property type="protein sequence ID" value="CAB4797197.1"/>
    <property type="molecule type" value="Genomic_DNA"/>
</dbReference>
<evidence type="ECO:0000313" key="5">
    <source>
        <dbReference type="EMBL" id="CAB4797197.1"/>
    </source>
</evidence>
<dbReference type="EMBL" id="CAEUNJ010000116">
    <property type="protein sequence ID" value="CAB4372832.1"/>
    <property type="molecule type" value="Genomic_DNA"/>
</dbReference>
<name>A0A6J6IM66_9ZZZZ</name>
<dbReference type="InterPro" id="IPR009078">
    <property type="entry name" value="Ferritin-like_SF"/>
</dbReference>
<evidence type="ECO:0000313" key="1">
    <source>
        <dbReference type="EMBL" id="CAB4346319.1"/>
    </source>
</evidence>
<dbReference type="EMBL" id="CAEZXY010000069">
    <property type="protein sequence ID" value="CAB4715260.1"/>
    <property type="molecule type" value="Genomic_DNA"/>
</dbReference>
<dbReference type="InterPro" id="IPR025859">
    <property type="entry name" value="AurF/CmlI"/>
</dbReference>
<dbReference type="EMBL" id="CAFBNJ010000154">
    <property type="protein sequence ID" value="CAB4965616.1"/>
    <property type="molecule type" value="Genomic_DNA"/>
</dbReference>
<dbReference type="SUPFAM" id="SSF47240">
    <property type="entry name" value="Ferritin-like"/>
    <property type="match status" value="1"/>
</dbReference>
<dbReference type="Pfam" id="PF11583">
    <property type="entry name" value="AurF"/>
    <property type="match status" value="1"/>
</dbReference>
<evidence type="ECO:0000313" key="4">
    <source>
        <dbReference type="EMBL" id="CAB4715260.1"/>
    </source>
</evidence>
<proteinExistence type="predicted"/>
<gene>
    <name evidence="3" type="ORF">UFOPK1906_01153</name>
    <name evidence="4" type="ORF">UFOPK2624_01346</name>
    <name evidence="5" type="ORF">UFOPK3010_00380</name>
    <name evidence="1" type="ORF">UFOPK3331_01811</name>
    <name evidence="6" type="ORF">UFOPK3785_01917</name>
    <name evidence="7" type="ORF">UFOPK3927_00986</name>
    <name evidence="2" type="ORF">UFOPK4201_01880</name>
</gene>
<dbReference type="CDD" id="cd00657">
    <property type="entry name" value="Ferritin_like"/>
    <property type="match status" value="1"/>
</dbReference>
<sequence>MTSTENIIGRADVNDIEQILMISNTDVDAAIHAVEDNADAIFTWDYEKGSRPALNKLYEKAKNSQWNGETDLDWSINVDQEAVVVANMAANNRGVGLDVAGTCFEKWGDKEWTELGIQSQNWTLSQFMHGEQGALLCTAKIVETVPWIDAKYYASTQVMDEARHVEVFAKYLNEKLSGHYPVNAHLKMLLDDIVRDSRWDMTYLGMQIMVEGLALAAFGFMHQMTTEPLLKQLLRYVMSDEARHVAFGVLSLKEYYQELSQDEIRERQEFAFEAAVRMRDRFLQQEVWDRMGVPVKEAVNVVMHDPGQILFQQMLFAKIVPNCKKLGLLDAGDGWLRTKFTELGVIDFEHMPDTEEEYETFALADGEIAGVR</sequence>
<reference evidence="3" key="1">
    <citation type="submission" date="2020-05" db="EMBL/GenBank/DDBJ databases">
        <authorList>
            <person name="Chiriac C."/>
            <person name="Salcher M."/>
            <person name="Ghai R."/>
            <person name="Kavagutti S V."/>
        </authorList>
    </citation>
    <scope>NUCLEOTIDE SEQUENCE</scope>
</reference>
<dbReference type="EMBL" id="CAFBOK010000104">
    <property type="protein sequence ID" value="CAB4985627.1"/>
    <property type="molecule type" value="Genomic_DNA"/>
</dbReference>
<accession>A0A6J6IM66</accession>
<dbReference type="InterPro" id="IPR012348">
    <property type="entry name" value="RNR-like"/>
</dbReference>
<dbReference type="Gene3D" id="1.10.620.20">
    <property type="entry name" value="Ribonucleotide Reductase, subunit A"/>
    <property type="match status" value="1"/>
</dbReference>
<organism evidence="3">
    <name type="scientific">freshwater metagenome</name>
    <dbReference type="NCBI Taxonomy" id="449393"/>
    <lineage>
        <taxon>unclassified sequences</taxon>
        <taxon>metagenomes</taxon>
        <taxon>ecological metagenomes</taxon>
    </lineage>
</organism>
<dbReference type="EMBL" id="CAEZVC010000070">
    <property type="protein sequence ID" value="CAB4625642.1"/>
    <property type="molecule type" value="Genomic_DNA"/>
</dbReference>
<dbReference type="EMBL" id="CAESAL010000101">
    <property type="protein sequence ID" value="CAB4346319.1"/>
    <property type="molecule type" value="Genomic_DNA"/>
</dbReference>
<evidence type="ECO:0000313" key="7">
    <source>
        <dbReference type="EMBL" id="CAB4985627.1"/>
    </source>
</evidence>
<dbReference type="GO" id="GO:0016491">
    <property type="term" value="F:oxidoreductase activity"/>
    <property type="evidence" value="ECO:0007669"/>
    <property type="project" value="InterPro"/>
</dbReference>
<evidence type="ECO:0000313" key="6">
    <source>
        <dbReference type="EMBL" id="CAB4965616.1"/>
    </source>
</evidence>
<dbReference type="AlphaFoldDB" id="A0A6J6IM66"/>
<evidence type="ECO:0000313" key="2">
    <source>
        <dbReference type="EMBL" id="CAB4372832.1"/>
    </source>
</evidence>
<protein>
    <submittedName>
        <fullName evidence="3">Unannotated protein</fullName>
    </submittedName>
</protein>